<dbReference type="GO" id="GO:0046933">
    <property type="term" value="F:proton-transporting ATP synthase activity, rotational mechanism"/>
    <property type="evidence" value="ECO:0007669"/>
    <property type="project" value="UniProtKB-UniRule"/>
</dbReference>
<proteinExistence type="inferred from homology"/>
<dbReference type="EMBL" id="MTSM01000007">
    <property type="protein sequence ID" value="OPX55676.1"/>
    <property type="molecule type" value="Genomic_DNA"/>
</dbReference>
<keyword evidence="12 15" id="KW-0066">ATP synthesis</keyword>
<dbReference type="AlphaFoldDB" id="A0A1T4NT63"/>
<comment type="subcellular location">
    <subcellularLocation>
        <location evidence="2 15">Cell membrane</location>
        <topology evidence="2 15">Peripheral membrane protein</topology>
    </subcellularLocation>
</comment>
<comment type="subunit">
    <text evidence="4 15 16">F-type ATPases have 2 components, CF(1) - the catalytic core - and CF(0) - the membrane proton channel. CF(1) has five subunits: alpha(3), beta(3), gamma(1), delta(1), epsilon(1). CF(0) has three main subunits: a, b and c.</text>
</comment>
<dbReference type="HAMAP" id="MF_00530">
    <property type="entry name" value="ATP_synth_epsil_bac"/>
    <property type="match status" value="1"/>
</dbReference>
<keyword evidence="8 15" id="KW-0375">Hydrogen ion transport</keyword>
<evidence type="ECO:0000256" key="8">
    <source>
        <dbReference type="ARBA" id="ARBA00022781"/>
    </source>
</evidence>
<dbReference type="Pfam" id="PF02823">
    <property type="entry name" value="ATP-synt_DE_N"/>
    <property type="match status" value="1"/>
</dbReference>
<dbReference type="NCBIfam" id="TIGR01216">
    <property type="entry name" value="ATP_synt_epsi"/>
    <property type="match status" value="1"/>
</dbReference>
<keyword evidence="7 15" id="KW-1003">Cell membrane</keyword>
<accession>A0A1T4NT63</accession>
<evidence type="ECO:0000256" key="2">
    <source>
        <dbReference type="ARBA" id="ARBA00004202"/>
    </source>
</evidence>
<comment type="caution">
    <text evidence="19">The sequence shown here is derived from an EMBL/GenBank/DDBJ whole genome shotgun (WGS) entry which is preliminary data.</text>
</comment>
<keyword evidence="11 15" id="KW-0139">CF(1)</keyword>
<reference evidence="19 20" key="1">
    <citation type="submission" date="2017-01" db="EMBL/GenBank/DDBJ databases">
        <title>Genome Sequencing of a Marine Spirillum, Oceanospirillum multiglobuliferum ATCC 33336, from Japan.</title>
        <authorList>
            <person name="Carney J.G."/>
            <person name="Trachtenberg A.M."/>
            <person name="Rheaume B.A."/>
            <person name="Linnane J.D."/>
            <person name="Pitts N.L."/>
            <person name="Mykles D.L."/>
            <person name="Maclea K.S."/>
        </authorList>
    </citation>
    <scope>NUCLEOTIDE SEQUENCE [LARGE SCALE GENOMIC DNA]</scope>
    <source>
        <strain evidence="19 20">ATCC 33336</strain>
    </source>
</reference>
<dbReference type="FunFam" id="2.60.15.10:FF:000001">
    <property type="entry name" value="ATP synthase epsilon chain"/>
    <property type="match status" value="1"/>
</dbReference>
<protein>
    <recommendedName>
        <fullName evidence="5 15">ATP synthase epsilon chain</fullName>
    </recommendedName>
    <alternativeName>
        <fullName evidence="14 15">ATP synthase F1 sector epsilon subunit</fullName>
    </alternativeName>
    <alternativeName>
        <fullName evidence="13 15">F-ATPase epsilon subunit</fullName>
    </alternativeName>
</protein>
<dbReference type="OrthoDB" id="9791445at2"/>
<keyword evidence="9 15" id="KW-0406">Ion transport</keyword>
<keyword evidence="20" id="KW-1185">Reference proteome</keyword>
<dbReference type="Proteomes" id="UP000191418">
    <property type="component" value="Unassembled WGS sequence"/>
</dbReference>
<dbReference type="Pfam" id="PF00401">
    <property type="entry name" value="ATP-synt_DE"/>
    <property type="match status" value="1"/>
</dbReference>
<evidence type="ECO:0000256" key="5">
    <source>
        <dbReference type="ARBA" id="ARBA00014480"/>
    </source>
</evidence>
<keyword evidence="6 15" id="KW-0813">Transport</keyword>
<dbReference type="NCBIfam" id="NF009977">
    <property type="entry name" value="PRK13442.1"/>
    <property type="match status" value="1"/>
</dbReference>
<dbReference type="InterPro" id="IPR020546">
    <property type="entry name" value="ATP_synth_F1_dsu/esu_N"/>
</dbReference>
<comment type="function">
    <text evidence="1 15">Produces ATP from ADP in the presence of a proton gradient across the membrane.</text>
</comment>
<dbReference type="CDD" id="cd12152">
    <property type="entry name" value="F1-ATPase_delta"/>
    <property type="match status" value="1"/>
</dbReference>
<name>A0A1T4NT63_9GAMM</name>
<dbReference type="InterPro" id="IPR036771">
    <property type="entry name" value="ATPsynth_dsu/esu_N"/>
</dbReference>
<evidence type="ECO:0000256" key="14">
    <source>
        <dbReference type="ARBA" id="ARBA00031795"/>
    </source>
</evidence>
<dbReference type="STRING" id="64969.SAMN02745127_01252"/>
<dbReference type="GO" id="GO:0045259">
    <property type="term" value="C:proton-transporting ATP synthase complex"/>
    <property type="evidence" value="ECO:0007669"/>
    <property type="project" value="UniProtKB-KW"/>
</dbReference>
<evidence type="ECO:0000256" key="7">
    <source>
        <dbReference type="ARBA" id="ARBA00022475"/>
    </source>
</evidence>
<evidence type="ECO:0000256" key="9">
    <source>
        <dbReference type="ARBA" id="ARBA00023065"/>
    </source>
</evidence>
<dbReference type="NCBIfam" id="NF001847">
    <property type="entry name" value="PRK00571.1-4"/>
    <property type="match status" value="1"/>
</dbReference>
<evidence type="ECO:0000256" key="15">
    <source>
        <dbReference type="HAMAP-Rule" id="MF_00530"/>
    </source>
</evidence>
<dbReference type="Gene3D" id="2.60.15.10">
    <property type="entry name" value="F0F1 ATP synthase delta/epsilon subunit, N-terminal"/>
    <property type="match status" value="1"/>
</dbReference>
<evidence type="ECO:0000256" key="10">
    <source>
        <dbReference type="ARBA" id="ARBA00023136"/>
    </source>
</evidence>
<evidence type="ECO:0000256" key="3">
    <source>
        <dbReference type="ARBA" id="ARBA00005712"/>
    </source>
</evidence>
<dbReference type="GO" id="GO:0005524">
    <property type="term" value="F:ATP binding"/>
    <property type="evidence" value="ECO:0007669"/>
    <property type="project" value="UniProtKB-UniRule"/>
</dbReference>
<feature type="domain" description="ATP synthase epsilon subunit C-terminal" evidence="17">
    <location>
        <begin position="88"/>
        <end position="133"/>
    </location>
</feature>
<dbReference type="InterPro" id="IPR036794">
    <property type="entry name" value="ATP_F1_dsu/esu_C_sf"/>
</dbReference>
<keyword evidence="10 15" id="KW-0472">Membrane</keyword>
<dbReference type="RefSeq" id="WP_078744869.1">
    <property type="nucleotide sequence ID" value="NZ_FUXG01000006.1"/>
</dbReference>
<feature type="domain" description="ATP synthase F1 complex delta/epsilon subunit N-terminal" evidence="18">
    <location>
        <begin position="6"/>
        <end position="84"/>
    </location>
</feature>
<organism evidence="19 20">
    <name type="scientific">Oceanospirillum multiglobuliferum</name>
    <dbReference type="NCBI Taxonomy" id="64969"/>
    <lineage>
        <taxon>Bacteria</taxon>
        <taxon>Pseudomonadati</taxon>
        <taxon>Pseudomonadota</taxon>
        <taxon>Gammaproteobacteria</taxon>
        <taxon>Oceanospirillales</taxon>
        <taxon>Oceanospirillaceae</taxon>
        <taxon>Oceanospirillum</taxon>
    </lineage>
</organism>
<dbReference type="Gene3D" id="1.20.5.440">
    <property type="entry name" value="ATP synthase delta/epsilon subunit, C-terminal domain"/>
    <property type="match status" value="1"/>
</dbReference>
<dbReference type="SUPFAM" id="SSF51344">
    <property type="entry name" value="Epsilon subunit of F1F0-ATP synthase N-terminal domain"/>
    <property type="match status" value="1"/>
</dbReference>
<comment type="similarity">
    <text evidence="3 15 16">Belongs to the ATPase epsilon chain family.</text>
</comment>
<evidence type="ECO:0000256" key="4">
    <source>
        <dbReference type="ARBA" id="ARBA00011648"/>
    </source>
</evidence>
<dbReference type="PANTHER" id="PTHR13822:SF10">
    <property type="entry name" value="ATP SYNTHASE EPSILON CHAIN, CHLOROPLASTIC"/>
    <property type="match status" value="1"/>
</dbReference>
<dbReference type="GO" id="GO:0005886">
    <property type="term" value="C:plasma membrane"/>
    <property type="evidence" value="ECO:0007669"/>
    <property type="project" value="UniProtKB-SubCell"/>
</dbReference>
<evidence type="ECO:0000256" key="11">
    <source>
        <dbReference type="ARBA" id="ARBA00023196"/>
    </source>
</evidence>
<sequence>MAMTVHCDIVSAEESIYSGRVELVVAAGVLGDLGIAPGHAPLLSELQPGPVRIIKQNGEEEIFFVSGGFIEVQPNLVTLLADSAVRAKEIDEAQAAQAKAEAERLLVNQSSEFEYSKAAAELAQAAARLRTVQQLRRKLGA</sequence>
<dbReference type="SUPFAM" id="SSF46604">
    <property type="entry name" value="Epsilon subunit of F1F0-ATP synthase C-terminal domain"/>
    <property type="match status" value="1"/>
</dbReference>
<dbReference type="PANTHER" id="PTHR13822">
    <property type="entry name" value="ATP SYNTHASE DELTA/EPSILON CHAIN"/>
    <property type="match status" value="1"/>
</dbReference>
<evidence type="ECO:0000313" key="19">
    <source>
        <dbReference type="EMBL" id="OPX55676.1"/>
    </source>
</evidence>
<evidence type="ECO:0000313" key="20">
    <source>
        <dbReference type="Proteomes" id="UP000191418"/>
    </source>
</evidence>
<evidence type="ECO:0000256" key="1">
    <source>
        <dbReference type="ARBA" id="ARBA00003543"/>
    </source>
</evidence>
<evidence type="ECO:0000259" key="17">
    <source>
        <dbReference type="Pfam" id="PF00401"/>
    </source>
</evidence>
<dbReference type="InterPro" id="IPR001469">
    <property type="entry name" value="ATP_synth_F1_dsu/esu"/>
</dbReference>
<evidence type="ECO:0000256" key="13">
    <source>
        <dbReference type="ARBA" id="ARBA00030215"/>
    </source>
</evidence>
<evidence type="ECO:0000256" key="16">
    <source>
        <dbReference type="RuleBase" id="RU003656"/>
    </source>
</evidence>
<evidence type="ECO:0000256" key="12">
    <source>
        <dbReference type="ARBA" id="ARBA00023310"/>
    </source>
</evidence>
<evidence type="ECO:0000259" key="18">
    <source>
        <dbReference type="Pfam" id="PF02823"/>
    </source>
</evidence>
<dbReference type="InterPro" id="IPR020547">
    <property type="entry name" value="ATP_synth_F1_esu_C"/>
</dbReference>
<evidence type="ECO:0000256" key="6">
    <source>
        <dbReference type="ARBA" id="ARBA00022448"/>
    </source>
</evidence>
<gene>
    <name evidence="15" type="primary">atpC</name>
    <name evidence="19" type="ORF">BTE48_07200</name>
</gene>